<keyword evidence="2" id="KW-1185">Reference proteome</keyword>
<comment type="caution">
    <text evidence="1">The sequence shown here is derived from an EMBL/GenBank/DDBJ whole genome shotgun (WGS) entry which is preliminary data.</text>
</comment>
<reference evidence="1" key="1">
    <citation type="journal article" date="2020" name="Nat. Commun.">
        <title>Large-scale genome sequencing of mycorrhizal fungi provides insights into the early evolution of symbiotic traits.</title>
        <authorList>
            <person name="Miyauchi S."/>
            <person name="Kiss E."/>
            <person name="Kuo A."/>
            <person name="Drula E."/>
            <person name="Kohler A."/>
            <person name="Sanchez-Garcia M."/>
            <person name="Morin E."/>
            <person name="Andreopoulos B."/>
            <person name="Barry K.W."/>
            <person name="Bonito G."/>
            <person name="Buee M."/>
            <person name="Carver A."/>
            <person name="Chen C."/>
            <person name="Cichocki N."/>
            <person name="Clum A."/>
            <person name="Culley D."/>
            <person name="Crous P.W."/>
            <person name="Fauchery L."/>
            <person name="Girlanda M."/>
            <person name="Hayes R.D."/>
            <person name="Keri Z."/>
            <person name="LaButti K."/>
            <person name="Lipzen A."/>
            <person name="Lombard V."/>
            <person name="Magnuson J."/>
            <person name="Maillard F."/>
            <person name="Murat C."/>
            <person name="Nolan M."/>
            <person name="Ohm R.A."/>
            <person name="Pangilinan J."/>
            <person name="Pereira M.F."/>
            <person name="Perotto S."/>
            <person name="Peter M."/>
            <person name="Pfister S."/>
            <person name="Riley R."/>
            <person name="Sitrit Y."/>
            <person name="Stielow J.B."/>
            <person name="Szollosi G."/>
            <person name="Zifcakova L."/>
            <person name="Stursova M."/>
            <person name="Spatafora J.W."/>
            <person name="Tedersoo L."/>
            <person name="Vaario L.M."/>
            <person name="Yamada A."/>
            <person name="Yan M."/>
            <person name="Wang P."/>
            <person name="Xu J."/>
            <person name="Bruns T."/>
            <person name="Baldrian P."/>
            <person name="Vilgalys R."/>
            <person name="Dunand C."/>
            <person name="Henrissat B."/>
            <person name="Grigoriev I.V."/>
            <person name="Hibbett D."/>
            <person name="Nagy L.G."/>
            <person name="Martin F.M."/>
        </authorList>
    </citation>
    <scope>NUCLEOTIDE SEQUENCE</scope>
    <source>
        <strain evidence="1">UP504</strain>
    </source>
</reference>
<organism evidence="1 2">
    <name type="scientific">Hydnum rufescens UP504</name>
    <dbReference type="NCBI Taxonomy" id="1448309"/>
    <lineage>
        <taxon>Eukaryota</taxon>
        <taxon>Fungi</taxon>
        <taxon>Dikarya</taxon>
        <taxon>Basidiomycota</taxon>
        <taxon>Agaricomycotina</taxon>
        <taxon>Agaricomycetes</taxon>
        <taxon>Cantharellales</taxon>
        <taxon>Hydnaceae</taxon>
        <taxon>Hydnum</taxon>
    </lineage>
</organism>
<gene>
    <name evidence="1" type="ORF">BS47DRAFT_1358302</name>
</gene>
<dbReference type="EMBL" id="MU128919">
    <property type="protein sequence ID" value="KAF9519156.1"/>
    <property type="molecule type" value="Genomic_DNA"/>
</dbReference>
<dbReference type="AlphaFoldDB" id="A0A9P6DY62"/>
<sequence>MDFEYLLHNRFPGAGRMPVASCHQNKFTLYLEFDYPFVLANSTELTPRMRAMGAVVFLYPYVGLQTLPPPLTIRFVHPQPPTMQSHRHNAPKRDGLSSTHKSWNGYMDIRLVVLLSSESESPLANIYGTNCRVGIDWLKTPAVHAPEEPDTPDQFESTKVTNMNPGFPASLPISYVAFEYLKPS</sequence>
<proteinExistence type="predicted"/>
<protein>
    <submittedName>
        <fullName evidence="1">Uncharacterized protein</fullName>
    </submittedName>
</protein>
<accession>A0A9P6DY62</accession>
<evidence type="ECO:0000313" key="1">
    <source>
        <dbReference type="EMBL" id="KAF9519156.1"/>
    </source>
</evidence>
<evidence type="ECO:0000313" key="2">
    <source>
        <dbReference type="Proteomes" id="UP000886523"/>
    </source>
</evidence>
<name>A0A9P6DY62_9AGAM</name>
<dbReference type="Proteomes" id="UP000886523">
    <property type="component" value="Unassembled WGS sequence"/>
</dbReference>